<dbReference type="STRING" id="485916.Dtox_0966"/>
<feature type="transmembrane region" description="Helical" evidence="1">
    <location>
        <begin position="82"/>
        <end position="105"/>
    </location>
</feature>
<keyword evidence="1" id="KW-0472">Membrane</keyword>
<evidence type="ECO:0000256" key="1">
    <source>
        <dbReference type="SAM" id="Phobius"/>
    </source>
</evidence>
<evidence type="ECO:0000313" key="2">
    <source>
        <dbReference type="EMBL" id="ACV61855.1"/>
    </source>
</evidence>
<dbReference type="HOGENOM" id="CLU_153201_0_0_9"/>
<dbReference type="RefSeq" id="WP_015756570.1">
    <property type="nucleotide sequence ID" value="NC_013216.1"/>
</dbReference>
<protein>
    <submittedName>
        <fullName evidence="2">Uncharacterized protein</fullName>
    </submittedName>
</protein>
<feature type="transmembrane region" description="Helical" evidence="1">
    <location>
        <begin position="12"/>
        <end position="35"/>
    </location>
</feature>
<dbReference type="EMBL" id="CP001720">
    <property type="protein sequence ID" value="ACV61855.1"/>
    <property type="molecule type" value="Genomic_DNA"/>
</dbReference>
<organism evidence="2 3">
    <name type="scientific">Desulfofarcimen acetoxidans (strain ATCC 49208 / DSM 771 / KCTC 5769 / VKM B-1644 / 5575)</name>
    <name type="common">Desulfotomaculum acetoxidans</name>
    <dbReference type="NCBI Taxonomy" id="485916"/>
    <lineage>
        <taxon>Bacteria</taxon>
        <taxon>Bacillati</taxon>
        <taxon>Bacillota</taxon>
        <taxon>Clostridia</taxon>
        <taxon>Eubacteriales</taxon>
        <taxon>Peptococcaceae</taxon>
        <taxon>Desulfofarcimen</taxon>
    </lineage>
</organism>
<dbReference type="OrthoDB" id="1807182at2"/>
<gene>
    <name evidence="2" type="ordered locus">Dtox_0966</name>
</gene>
<name>C8W388_DESAS</name>
<evidence type="ECO:0000313" key="3">
    <source>
        <dbReference type="Proteomes" id="UP000002217"/>
    </source>
</evidence>
<reference evidence="2 3" key="1">
    <citation type="journal article" date="2009" name="Stand. Genomic Sci.">
        <title>Complete genome sequence of Desulfotomaculum acetoxidans type strain (5575).</title>
        <authorList>
            <person name="Spring S."/>
            <person name="Lapidus A."/>
            <person name="Schroder M."/>
            <person name="Gleim D."/>
            <person name="Sims D."/>
            <person name="Meincke L."/>
            <person name="Glavina Del Rio T."/>
            <person name="Tice H."/>
            <person name="Copeland A."/>
            <person name="Cheng J.F."/>
            <person name="Lucas S."/>
            <person name="Chen F."/>
            <person name="Nolan M."/>
            <person name="Bruce D."/>
            <person name="Goodwin L."/>
            <person name="Pitluck S."/>
            <person name="Ivanova N."/>
            <person name="Mavromatis K."/>
            <person name="Mikhailova N."/>
            <person name="Pati A."/>
            <person name="Chen A."/>
            <person name="Palaniappan K."/>
            <person name="Land M."/>
            <person name="Hauser L."/>
            <person name="Chang Y.J."/>
            <person name="Jeffries C.D."/>
            <person name="Chain P."/>
            <person name="Saunders E."/>
            <person name="Brettin T."/>
            <person name="Detter J.C."/>
            <person name="Goker M."/>
            <person name="Bristow J."/>
            <person name="Eisen J.A."/>
            <person name="Markowitz V."/>
            <person name="Hugenholtz P."/>
            <person name="Kyrpides N.C."/>
            <person name="Klenk H.P."/>
            <person name="Han C."/>
        </authorList>
    </citation>
    <scope>NUCLEOTIDE SEQUENCE [LARGE SCALE GENOMIC DNA]</scope>
    <source>
        <strain evidence="3">ATCC 49208 / DSM 771 / VKM B-1644</strain>
    </source>
</reference>
<sequence>MTAQSRESLSKFGVKISCGIFILSILLYGLGLNFLKSDVFTHYYNPSKHVIVQQNPDTKEIYSWKDSEDNIYTASDSQVSNFSWGTTMLLMIIMVIGALAYNMAINSYTKVLLNREPRMRQTMPRIQ</sequence>
<dbReference type="Proteomes" id="UP000002217">
    <property type="component" value="Chromosome"/>
</dbReference>
<dbReference type="eggNOG" id="ENOG50332Q7">
    <property type="taxonomic scope" value="Bacteria"/>
</dbReference>
<dbReference type="AlphaFoldDB" id="C8W388"/>
<keyword evidence="1" id="KW-0812">Transmembrane</keyword>
<dbReference type="KEGG" id="dae:Dtox_0966"/>
<keyword evidence="3" id="KW-1185">Reference proteome</keyword>
<keyword evidence="1" id="KW-1133">Transmembrane helix</keyword>
<accession>C8W388</accession>
<proteinExistence type="predicted"/>